<sequence length="69" mass="7585">VVWASSTFVHYTDPAQDNESMTLVGMSAQCSSRLTTIHTPILTPVQAPNNSHANPYACEGSRQFQQFNT</sequence>
<evidence type="ECO:0000313" key="2">
    <source>
        <dbReference type="Proteomes" id="UP000765509"/>
    </source>
</evidence>
<name>A0A9Q3ENU4_9BASI</name>
<dbReference type="EMBL" id="AVOT02031644">
    <property type="protein sequence ID" value="MBW0525213.1"/>
    <property type="molecule type" value="Genomic_DNA"/>
</dbReference>
<feature type="non-terminal residue" evidence="1">
    <location>
        <position position="1"/>
    </location>
</feature>
<dbReference type="AlphaFoldDB" id="A0A9Q3ENU4"/>
<protein>
    <submittedName>
        <fullName evidence="1">Uncharacterized protein</fullName>
    </submittedName>
</protein>
<accession>A0A9Q3ENU4</accession>
<proteinExistence type="predicted"/>
<dbReference type="Proteomes" id="UP000765509">
    <property type="component" value="Unassembled WGS sequence"/>
</dbReference>
<keyword evidence="2" id="KW-1185">Reference proteome</keyword>
<gene>
    <name evidence="1" type="ORF">O181_064928</name>
</gene>
<evidence type="ECO:0000313" key="1">
    <source>
        <dbReference type="EMBL" id="MBW0525213.1"/>
    </source>
</evidence>
<organism evidence="1 2">
    <name type="scientific">Austropuccinia psidii MF-1</name>
    <dbReference type="NCBI Taxonomy" id="1389203"/>
    <lineage>
        <taxon>Eukaryota</taxon>
        <taxon>Fungi</taxon>
        <taxon>Dikarya</taxon>
        <taxon>Basidiomycota</taxon>
        <taxon>Pucciniomycotina</taxon>
        <taxon>Pucciniomycetes</taxon>
        <taxon>Pucciniales</taxon>
        <taxon>Sphaerophragmiaceae</taxon>
        <taxon>Austropuccinia</taxon>
    </lineage>
</organism>
<reference evidence="1" key="1">
    <citation type="submission" date="2021-03" db="EMBL/GenBank/DDBJ databases">
        <title>Draft genome sequence of rust myrtle Austropuccinia psidii MF-1, a brazilian biotype.</title>
        <authorList>
            <person name="Quecine M.C."/>
            <person name="Pachon D.M.R."/>
            <person name="Bonatelli M.L."/>
            <person name="Correr F.H."/>
            <person name="Franceschini L.M."/>
            <person name="Leite T.F."/>
            <person name="Margarido G.R.A."/>
            <person name="Almeida C.A."/>
            <person name="Ferrarezi J.A."/>
            <person name="Labate C.A."/>
        </authorList>
    </citation>
    <scope>NUCLEOTIDE SEQUENCE</scope>
    <source>
        <strain evidence="1">MF-1</strain>
    </source>
</reference>
<comment type="caution">
    <text evidence="1">The sequence shown here is derived from an EMBL/GenBank/DDBJ whole genome shotgun (WGS) entry which is preliminary data.</text>
</comment>